<accession>A0ACA9YDM6</accession>
<gene>
    <name evidence="1" type="ORF">CLIB1444_13S02256</name>
</gene>
<protein>
    <submittedName>
        <fullName evidence="1">Uncharacterized protein</fullName>
    </submittedName>
</protein>
<comment type="caution">
    <text evidence="1">The sequence shown here is derived from an EMBL/GenBank/DDBJ whole genome shotgun (WGS) entry which is preliminary data.</text>
</comment>
<evidence type="ECO:0000313" key="1">
    <source>
        <dbReference type="EMBL" id="CAH6723186.1"/>
    </source>
</evidence>
<proteinExistence type="predicted"/>
<organism evidence="1 2">
    <name type="scientific">[Candida] jaroonii</name>
    <dbReference type="NCBI Taxonomy" id="467808"/>
    <lineage>
        <taxon>Eukaryota</taxon>
        <taxon>Fungi</taxon>
        <taxon>Dikarya</taxon>
        <taxon>Ascomycota</taxon>
        <taxon>Saccharomycotina</taxon>
        <taxon>Pichiomycetes</taxon>
        <taxon>Debaryomycetaceae</taxon>
        <taxon>Yamadazyma</taxon>
    </lineage>
</organism>
<dbReference type="Proteomes" id="UP001152531">
    <property type="component" value="Unassembled WGS sequence"/>
</dbReference>
<keyword evidence="2" id="KW-1185">Reference proteome</keyword>
<name>A0ACA9YDM6_9ASCO</name>
<dbReference type="EMBL" id="CALSDN010000013">
    <property type="protein sequence ID" value="CAH6723186.1"/>
    <property type="molecule type" value="Genomic_DNA"/>
</dbReference>
<evidence type="ECO:0000313" key="2">
    <source>
        <dbReference type="Proteomes" id="UP001152531"/>
    </source>
</evidence>
<sequence>MCQGSICSICHHKSWVGCGKHIALVMDNTPRENWCTCDHVDNESDLNYPPRASTGFAKKTTP</sequence>
<reference evidence="1" key="1">
    <citation type="submission" date="2022-06" db="EMBL/GenBank/DDBJ databases">
        <authorList>
            <person name="Legras J.-L."/>
            <person name="Devillers H."/>
            <person name="Grondin C."/>
        </authorList>
    </citation>
    <scope>NUCLEOTIDE SEQUENCE</scope>
    <source>
        <strain evidence="1">CLIB 1444</strain>
    </source>
</reference>